<dbReference type="InterPro" id="IPR052747">
    <property type="entry name" value="TA_system_RelE_toxin"/>
</dbReference>
<dbReference type="AlphaFoldDB" id="A0A6J7AW33"/>
<reference evidence="2" key="1">
    <citation type="submission" date="2020-05" db="EMBL/GenBank/DDBJ databases">
        <authorList>
            <person name="Chiriac C."/>
            <person name="Salcher M."/>
            <person name="Ghai R."/>
            <person name="Kavagutti S V."/>
        </authorList>
    </citation>
    <scope>NUCLEOTIDE SEQUENCE</scope>
</reference>
<evidence type="ECO:0000256" key="1">
    <source>
        <dbReference type="ARBA" id="ARBA00022649"/>
    </source>
</evidence>
<dbReference type="PANTHER" id="PTHR38813:SF1">
    <property type="entry name" value="TOXIN RELE1-RELATED"/>
    <property type="match status" value="1"/>
</dbReference>
<dbReference type="Pfam" id="PF05016">
    <property type="entry name" value="ParE_toxin"/>
    <property type="match status" value="1"/>
</dbReference>
<sequence>MKSLASLERREQQRIRAALDLLAESPRPPACVAMQGEESVYRVRVGDYRIVYEVLDAVLLIHVVRVGHRREVYR</sequence>
<dbReference type="PANTHER" id="PTHR38813">
    <property type="match status" value="1"/>
</dbReference>
<dbReference type="InterPro" id="IPR035093">
    <property type="entry name" value="RelE/ParE_toxin_dom_sf"/>
</dbReference>
<dbReference type="SUPFAM" id="SSF143011">
    <property type="entry name" value="RelE-like"/>
    <property type="match status" value="1"/>
</dbReference>
<protein>
    <submittedName>
        <fullName evidence="2">Unannotated protein</fullName>
    </submittedName>
</protein>
<proteinExistence type="predicted"/>
<dbReference type="InterPro" id="IPR007712">
    <property type="entry name" value="RelE/ParE_toxin"/>
</dbReference>
<keyword evidence="1" id="KW-1277">Toxin-antitoxin system</keyword>
<name>A0A6J7AW33_9ZZZZ</name>
<gene>
    <name evidence="2" type="ORF">UFOPK3204_01892</name>
</gene>
<evidence type="ECO:0000313" key="2">
    <source>
        <dbReference type="EMBL" id="CAB4836029.1"/>
    </source>
</evidence>
<organism evidence="2">
    <name type="scientific">freshwater metagenome</name>
    <dbReference type="NCBI Taxonomy" id="449393"/>
    <lineage>
        <taxon>unclassified sequences</taxon>
        <taxon>metagenomes</taxon>
        <taxon>ecological metagenomes</taxon>
    </lineage>
</organism>
<accession>A0A6J7AW33</accession>
<dbReference type="EMBL" id="CAFABK010000167">
    <property type="protein sequence ID" value="CAB4836029.1"/>
    <property type="molecule type" value="Genomic_DNA"/>
</dbReference>
<dbReference type="Gene3D" id="3.30.2310.20">
    <property type="entry name" value="RelE-like"/>
    <property type="match status" value="1"/>
</dbReference>